<dbReference type="InterPro" id="IPR013783">
    <property type="entry name" value="Ig-like_fold"/>
</dbReference>
<evidence type="ECO:0000256" key="5">
    <source>
        <dbReference type="ARBA" id="ARBA00022692"/>
    </source>
</evidence>
<feature type="domain" description="Ig-like" evidence="21">
    <location>
        <begin position="491"/>
        <end position="605"/>
    </location>
</feature>
<keyword evidence="16" id="KW-0325">Glycoprotein</keyword>
<dbReference type="InterPro" id="IPR007110">
    <property type="entry name" value="Ig-like_dom"/>
</dbReference>
<dbReference type="PANTHER" id="PTHR24416">
    <property type="entry name" value="TYROSINE-PROTEIN KINASE RECEPTOR"/>
    <property type="match status" value="1"/>
</dbReference>
<gene>
    <name evidence="22" type="ORF">MENT_LOCUS15965</name>
</gene>
<keyword evidence="3" id="KW-0597">Phosphoprotein</keyword>
<keyword evidence="9" id="KW-0418">Kinase</keyword>
<feature type="compositionally biased region" description="Basic and acidic residues" evidence="18">
    <location>
        <begin position="364"/>
        <end position="377"/>
    </location>
</feature>
<dbReference type="InterPro" id="IPR011009">
    <property type="entry name" value="Kinase-like_dom_sf"/>
</dbReference>
<dbReference type="SUPFAM" id="SSF48726">
    <property type="entry name" value="Immunoglobulin"/>
    <property type="match status" value="3"/>
</dbReference>
<evidence type="ECO:0000259" key="20">
    <source>
        <dbReference type="PROSITE" id="PS50011"/>
    </source>
</evidence>
<feature type="transmembrane region" description="Helical" evidence="19">
    <location>
        <begin position="21"/>
        <end position="39"/>
    </location>
</feature>
<organism evidence="22 23">
    <name type="scientific">Meloidogyne enterolobii</name>
    <name type="common">Root-knot nematode worm</name>
    <name type="synonym">Meloidogyne mayaguensis</name>
    <dbReference type="NCBI Taxonomy" id="390850"/>
    <lineage>
        <taxon>Eukaryota</taxon>
        <taxon>Metazoa</taxon>
        <taxon>Ecdysozoa</taxon>
        <taxon>Nematoda</taxon>
        <taxon>Chromadorea</taxon>
        <taxon>Rhabditida</taxon>
        <taxon>Tylenchina</taxon>
        <taxon>Tylenchomorpha</taxon>
        <taxon>Tylenchoidea</taxon>
        <taxon>Meloidogynidae</taxon>
        <taxon>Meloidogyninae</taxon>
        <taxon>Meloidogyne</taxon>
    </lineage>
</organism>
<dbReference type="OrthoDB" id="5984265at2759"/>
<evidence type="ECO:0000256" key="10">
    <source>
        <dbReference type="ARBA" id="ARBA00022840"/>
    </source>
</evidence>
<evidence type="ECO:0000256" key="4">
    <source>
        <dbReference type="ARBA" id="ARBA00022679"/>
    </source>
</evidence>
<evidence type="ECO:0000313" key="22">
    <source>
        <dbReference type="EMBL" id="CAD2163369.1"/>
    </source>
</evidence>
<evidence type="ECO:0000259" key="21">
    <source>
        <dbReference type="PROSITE" id="PS50835"/>
    </source>
</evidence>
<dbReference type="FunFam" id="2.60.40.10:FF:001641">
    <property type="entry name" value="Myoblast growth factor receptor egl-15"/>
    <property type="match status" value="1"/>
</dbReference>
<dbReference type="PROSITE" id="PS50011">
    <property type="entry name" value="PROTEIN_KINASE_DOM"/>
    <property type="match status" value="1"/>
</dbReference>
<feature type="region of interest" description="Disordered" evidence="18">
    <location>
        <begin position="257"/>
        <end position="289"/>
    </location>
</feature>
<protein>
    <recommendedName>
        <fullName evidence="2">receptor protein-tyrosine kinase</fullName>
        <ecNumber evidence="2">2.7.10.1</ecNumber>
    </recommendedName>
</protein>
<evidence type="ECO:0000256" key="19">
    <source>
        <dbReference type="SAM" id="Phobius"/>
    </source>
</evidence>
<comment type="subcellular location">
    <subcellularLocation>
        <location evidence="1">Membrane</location>
        <topology evidence="1">Single-pass membrane protein</topology>
    </subcellularLocation>
</comment>
<evidence type="ECO:0000256" key="12">
    <source>
        <dbReference type="ARBA" id="ARBA00023136"/>
    </source>
</evidence>
<dbReference type="InterPro" id="IPR013106">
    <property type="entry name" value="Ig_V-set"/>
</dbReference>
<keyword evidence="5 19" id="KW-0812">Transmembrane</keyword>
<evidence type="ECO:0000256" key="16">
    <source>
        <dbReference type="ARBA" id="ARBA00023180"/>
    </source>
</evidence>
<feature type="domain" description="Ig-like" evidence="21">
    <location>
        <begin position="397"/>
        <end position="482"/>
    </location>
</feature>
<name>A0A6V7URS0_MELEN</name>
<keyword evidence="8" id="KW-0547">Nucleotide-binding</keyword>
<dbReference type="EC" id="2.7.10.1" evidence="2"/>
<dbReference type="InterPro" id="IPR000719">
    <property type="entry name" value="Prot_kinase_dom"/>
</dbReference>
<feature type="compositionally biased region" description="Pro residues" evidence="18">
    <location>
        <begin position="1332"/>
        <end position="1343"/>
    </location>
</feature>
<evidence type="ECO:0000256" key="13">
    <source>
        <dbReference type="ARBA" id="ARBA00023137"/>
    </source>
</evidence>
<dbReference type="InterPro" id="IPR036179">
    <property type="entry name" value="Ig-like_dom_sf"/>
</dbReference>
<dbReference type="SMART" id="SM00408">
    <property type="entry name" value="IGc2"/>
    <property type="match status" value="3"/>
</dbReference>
<feature type="compositionally biased region" description="Gly residues" evidence="18">
    <location>
        <begin position="1138"/>
        <end position="1148"/>
    </location>
</feature>
<dbReference type="GO" id="GO:0005886">
    <property type="term" value="C:plasma membrane"/>
    <property type="evidence" value="ECO:0007669"/>
    <property type="project" value="TreeGrafter"/>
</dbReference>
<evidence type="ECO:0000313" key="23">
    <source>
        <dbReference type="Proteomes" id="UP000580250"/>
    </source>
</evidence>
<feature type="domain" description="Ig-like" evidence="21">
    <location>
        <begin position="77"/>
        <end position="167"/>
    </location>
</feature>
<dbReference type="Proteomes" id="UP000580250">
    <property type="component" value="Unassembled WGS sequence"/>
</dbReference>
<keyword evidence="12 19" id="KW-0472">Membrane</keyword>
<sequence>MLLIDSSNIKNTKIKIKFKKIPKNFSVLNNFYFILFILFSTTTTTTTSSSSSFLSHFNSPFSSSQFTENLQTNFVPPRFKQNARINQFAYLGDSIKFKCNAVGRPQPKVHWYRNGKYMNYSYLASHSRLKEKGMSLEVHRIEVSDRGNWTCRVWNKEGSVSRNYTLHIVDFCDYFLNVGIHPSRVPEECLCQWVVQHKESSNKAAEDPLFHLRALPQLRADIDLSGFLTNFTKCQKYYNEGKIEEIVKLRTQPRILNKQQKENNQQNSKNDFSLKSTTTTTSTTNPPITTFSAVLSTTTIPSTKQQKFRPSLKNLSAKIELSKQLLKGMKEENFGKKEEKVVEEEEDEEESEEDEEEEEEEDERKESTTKGWTDKKSKMSASLVNKQRFQLPQRVAPYFRKSEEDTRTNIVIPAGRTLKLSCKAGGQPEPQVVWRKGNEEILRESESKTGSLYQLRKWSLDGEYTCEVFNSAGSILRRFHVEVQDRIRARPILVPNVLQNRTVDVNGTVNFTCQVISDLVPHVIWIKLIKQPENGSFLIWDEKEQRETLNFVDMTTLKNRVKIFHDKRSNRYTMELRNVSMLDQGLYSCVVGNTLGLSMGNATLTVNEFRSLTLPTEVPSPWPLSYTVLLILSFLLLCAFIALCLLYLFFSQKFSAKNRVQNLDKMSVRKKVVITRKPQREGEHWSDLASTYSITVEPVPVLRQHGGRGTKATPAGTSGTGDTVPLMDSTQQLLQGNILESSLLSDYEVPTDSTWEIERNRLQYVDILGEGAFGEVWQALLQPKKINEDKEDKQELNKEINQTEPVPVAVKRLKSAAQERELIILVSEMQILKTIGHHPNILRLIGCCTGLGPLLVILELCVHGNLRDFMRRHRPKEQQKLKEEEEEKEEKVEEEAVELEDDGLGVGGMYQNVSIVDTTGGDHQSTHLQQPEKQLTLKDLVQFATEIARGMEFLASKKIIHRDLAARNVLVASDLTMKISDFGLSRNVFYHDYYRKRGAGRLPIKWMAPEALEANVYTVNSDVWSYGILLWEIMTLGGTPYPSIAMPQLYNLLKEGYRMEAPHNCPDEIYGVMVSCWQERPEARPGFQTIGDYFEWIIKESEKTADISRSETENGGETTDEGPYAVIPEGSQEDRKGPGGGGNNGNGFTGLRIGNGKEKSMSRPMSAPGLTSFESFSQEGIIASTTTVLTCCESSDNESTNNTNSSSTLNATRRDVIQINTDNKSERRRSLLEQLKKVVWTGSNASNNENKLIEVEDEKEIQEQIKRRRGQLQQQEGIEISDEAIYNNFQPVSNFYANTPTQSLMFQPCSSTATLDIVQPINEQSKQNPLLQQPPPPPPPSHTLPPTSNRPKKKSSASEHGLRIRGVFHGSQQSSTQCLIRGSSSSTSFGQSPPLDNKIPKKVLVDWRSCSIDSSSSGRGGSSAMSSADALLNGNEEEEEGEEKGGDGKREELLIGNKTLEYVSIIPIGQFPA</sequence>
<dbReference type="InterPro" id="IPR008266">
    <property type="entry name" value="Tyr_kinase_AS"/>
</dbReference>
<feature type="region of interest" description="Disordered" evidence="18">
    <location>
        <begin position="876"/>
        <end position="897"/>
    </location>
</feature>
<comment type="caution">
    <text evidence="22">The sequence shown here is derived from an EMBL/GenBank/DDBJ whole genome shotgun (WGS) entry which is preliminary data.</text>
</comment>
<dbReference type="InterPro" id="IPR001245">
    <property type="entry name" value="Ser-Thr/Tyr_kinase_cat_dom"/>
</dbReference>
<feature type="compositionally biased region" description="Acidic residues" evidence="18">
    <location>
        <begin position="884"/>
        <end position="897"/>
    </location>
</feature>
<dbReference type="Pfam" id="PF07679">
    <property type="entry name" value="I-set"/>
    <property type="match status" value="1"/>
</dbReference>
<dbReference type="InterPro" id="IPR003599">
    <property type="entry name" value="Ig_sub"/>
</dbReference>
<keyword evidence="7" id="KW-0677">Repeat</keyword>
<keyword evidence="11 19" id="KW-1133">Transmembrane helix</keyword>
<dbReference type="Gene3D" id="2.60.40.10">
    <property type="entry name" value="Immunoglobulins"/>
    <property type="match status" value="3"/>
</dbReference>
<evidence type="ECO:0000256" key="3">
    <source>
        <dbReference type="ARBA" id="ARBA00022553"/>
    </source>
</evidence>
<dbReference type="SUPFAM" id="SSF56112">
    <property type="entry name" value="Protein kinase-like (PK-like)"/>
    <property type="match status" value="1"/>
</dbReference>
<dbReference type="InterPro" id="IPR013098">
    <property type="entry name" value="Ig_I-set"/>
</dbReference>
<dbReference type="Pfam" id="PF07714">
    <property type="entry name" value="PK_Tyr_Ser-Thr"/>
    <property type="match status" value="1"/>
</dbReference>
<feature type="compositionally biased region" description="Acidic residues" evidence="18">
    <location>
        <begin position="341"/>
        <end position="363"/>
    </location>
</feature>
<feature type="region of interest" description="Disordered" evidence="18">
    <location>
        <begin position="336"/>
        <end position="383"/>
    </location>
</feature>
<dbReference type="GO" id="GO:0005524">
    <property type="term" value="F:ATP binding"/>
    <property type="evidence" value="ECO:0007669"/>
    <property type="project" value="UniProtKB-KW"/>
</dbReference>
<dbReference type="GO" id="GO:0007169">
    <property type="term" value="P:cell surface receptor protein tyrosine kinase signaling pathway"/>
    <property type="evidence" value="ECO:0007669"/>
    <property type="project" value="TreeGrafter"/>
</dbReference>
<dbReference type="Pfam" id="PF13927">
    <property type="entry name" value="Ig_3"/>
    <property type="match status" value="1"/>
</dbReference>
<feature type="compositionally biased region" description="Basic and acidic residues" evidence="18">
    <location>
        <begin position="1443"/>
        <end position="1452"/>
    </location>
</feature>
<evidence type="ECO:0000256" key="18">
    <source>
        <dbReference type="SAM" id="MobiDB-lite"/>
    </source>
</evidence>
<dbReference type="InterPro" id="IPR020635">
    <property type="entry name" value="Tyr_kinase_cat_dom"/>
</dbReference>
<dbReference type="Gene3D" id="1.10.510.10">
    <property type="entry name" value="Transferase(Phosphotransferase) domain 1"/>
    <property type="match status" value="1"/>
</dbReference>
<keyword evidence="14" id="KW-1015">Disulfide bond</keyword>
<keyword evidence="4" id="KW-0808">Transferase</keyword>
<keyword evidence="10" id="KW-0067">ATP-binding</keyword>
<evidence type="ECO:0000256" key="1">
    <source>
        <dbReference type="ARBA" id="ARBA00004167"/>
    </source>
</evidence>
<dbReference type="EMBL" id="CAJEWN010000097">
    <property type="protein sequence ID" value="CAD2163369.1"/>
    <property type="molecule type" value="Genomic_DNA"/>
</dbReference>
<feature type="compositionally biased region" description="Low complexity" evidence="18">
    <location>
        <begin position="1412"/>
        <end position="1434"/>
    </location>
</feature>
<dbReference type="InterPro" id="IPR050122">
    <property type="entry name" value="RTK"/>
</dbReference>
<evidence type="ECO:0000256" key="11">
    <source>
        <dbReference type="ARBA" id="ARBA00022989"/>
    </source>
</evidence>
<evidence type="ECO:0000256" key="14">
    <source>
        <dbReference type="ARBA" id="ARBA00023157"/>
    </source>
</evidence>
<accession>A0A6V7URS0</accession>
<keyword evidence="13" id="KW-0829">Tyrosine-protein kinase</keyword>
<keyword evidence="15" id="KW-0675">Receptor</keyword>
<dbReference type="Pfam" id="PF07686">
    <property type="entry name" value="V-set"/>
    <property type="match status" value="1"/>
</dbReference>
<feature type="region of interest" description="Disordered" evidence="18">
    <location>
        <begin position="1327"/>
        <end position="1400"/>
    </location>
</feature>
<dbReference type="GO" id="GO:0004714">
    <property type="term" value="F:transmembrane receptor protein tyrosine kinase activity"/>
    <property type="evidence" value="ECO:0007669"/>
    <property type="project" value="UniProtKB-EC"/>
</dbReference>
<keyword evidence="17" id="KW-0393">Immunoglobulin domain</keyword>
<feature type="region of interest" description="Disordered" evidence="18">
    <location>
        <begin position="1412"/>
        <end position="1452"/>
    </location>
</feature>
<dbReference type="PROSITE" id="PS50835">
    <property type="entry name" value="IG_LIKE"/>
    <property type="match status" value="3"/>
</dbReference>
<evidence type="ECO:0000256" key="15">
    <source>
        <dbReference type="ARBA" id="ARBA00023170"/>
    </source>
</evidence>
<evidence type="ECO:0000256" key="6">
    <source>
        <dbReference type="ARBA" id="ARBA00022729"/>
    </source>
</evidence>
<evidence type="ECO:0000256" key="9">
    <source>
        <dbReference type="ARBA" id="ARBA00022777"/>
    </source>
</evidence>
<dbReference type="FunFam" id="2.60.40.10:FF:000020">
    <property type="entry name" value="Fibroblast growth factor receptor"/>
    <property type="match status" value="1"/>
</dbReference>
<dbReference type="SMART" id="SM00219">
    <property type="entry name" value="TyrKc"/>
    <property type="match status" value="1"/>
</dbReference>
<feature type="domain" description="Protein kinase" evidence="20">
    <location>
        <begin position="762"/>
        <end position="1097"/>
    </location>
</feature>
<evidence type="ECO:0000256" key="7">
    <source>
        <dbReference type="ARBA" id="ARBA00022737"/>
    </source>
</evidence>
<feature type="region of interest" description="Disordered" evidence="18">
    <location>
        <begin position="1105"/>
        <end position="1166"/>
    </location>
</feature>
<reference evidence="22 23" key="1">
    <citation type="submission" date="2020-08" db="EMBL/GenBank/DDBJ databases">
        <authorList>
            <person name="Koutsovoulos G."/>
            <person name="Danchin GJ E."/>
        </authorList>
    </citation>
    <scope>NUCLEOTIDE SEQUENCE [LARGE SCALE GENOMIC DNA]</scope>
</reference>
<dbReference type="PROSITE" id="PS00109">
    <property type="entry name" value="PROTEIN_KINASE_TYR"/>
    <property type="match status" value="1"/>
</dbReference>
<dbReference type="PANTHER" id="PTHR24416:SF550">
    <property type="entry name" value="FIBROBLAST GROWTH FACTOR RECEPTOR HOMOLOG 1-RELATED"/>
    <property type="match status" value="1"/>
</dbReference>
<evidence type="ECO:0000256" key="17">
    <source>
        <dbReference type="ARBA" id="ARBA00023319"/>
    </source>
</evidence>
<dbReference type="Gene3D" id="3.30.200.20">
    <property type="entry name" value="Phosphorylase Kinase, domain 1"/>
    <property type="match status" value="1"/>
</dbReference>
<dbReference type="GO" id="GO:0043235">
    <property type="term" value="C:receptor complex"/>
    <property type="evidence" value="ECO:0007669"/>
    <property type="project" value="TreeGrafter"/>
</dbReference>
<feature type="transmembrane region" description="Helical" evidence="19">
    <location>
        <begin position="841"/>
        <end position="866"/>
    </location>
</feature>
<feature type="transmembrane region" description="Helical" evidence="19">
    <location>
        <begin position="624"/>
        <end position="650"/>
    </location>
</feature>
<evidence type="ECO:0000256" key="2">
    <source>
        <dbReference type="ARBA" id="ARBA00011902"/>
    </source>
</evidence>
<evidence type="ECO:0000256" key="8">
    <source>
        <dbReference type="ARBA" id="ARBA00022741"/>
    </source>
</evidence>
<proteinExistence type="predicted"/>
<feature type="compositionally biased region" description="Low complexity" evidence="18">
    <location>
        <begin position="262"/>
        <end position="289"/>
    </location>
</feature>
<dbReference type="GO" id="GO:0009653">
    <property type="term" value="P:anatomical structure morphogenesis"/>
    <property type="evidence" value="ECO:0007669"/>
    <property type="project" value="UniProtKB-ARBA"/>
</dbReference>
<keyword evidence="6" id="KW-0732">Signal</keyword>
<dbReference type="InterPro" id="IPR003598">
    <property type="entry name" value="Ig_sub2"/>
</dbReference>
<dbReference type="SMART" id="SM00409">
    <property type="entry name" value="IG"/>
    <property type="match status" value="3"/>
</dbReference>